<dbReference type="Pfam" id="PF04347">
    <property type="entry name" value="FliO"/>
    <property type="match status" value="1"/>
</dbReference>
<dbReference type="InterPro" id="IPR022781">
    <property type="entry name" value="Flagellar_biosynth_FliO"/>
</dbReference>
<reference evidence="7 8" key="1">
    <citation type="submission" date="2020-10" db="EMBL/GenBank/DDBJ databases">
        <title>Complete genome sequence of Paludibaculum fermentans P105T, a facultatively anaerobic acidobacterium capable of dissimilatory Fe(III) reduction.</title>
        <authorList>
            <person name="Dedysh S.N."/>
            <person name="Beletsky A.V."/>
            <person name="Kulichevskaya I.S."/>
            <person name="Mardanov A.V."/>
            <person name="Ravin N.V."/>
        </authorList>
    </citation>
    <scope>NUCLEOTIDE SEQUENCE [LARGE SCALE GENOMIC DNA]</scope>
    <source>
        <strain evidence="7 8">P105</strain>
    </source>
</reference>
<dbReference type="GO" id="GO:0044781">
    <property type="term" value="P:bacterial-type flagellum organization"/>
    <property type="evidence" value="ECO:0007669"/>
    <property type="project" value="InterPro"/>
</dbReference>
<evidence type="ECO:0000256" key="1">
    <source>
        <dbReference type="ARBA" id="ARBA00004236"/>
    </source>
</evidence>
<keyword evidence="8" id="KW-1185">Reference proteome</keyword>
<sequence length="91" mass="10177">MDLSIRLFLGLLVIAALYLTLKLLRGRGAISMPDLSLGSSKRRRMEVLERLMISAQQGIAIVRIDDQQYLLSFSPGGSNLQPHTGQPREQR</sequence>
<dbReference type="Proteomes" id="UP000593892">
    <property type="component" value="Chromosome"/>
</dbReference>
<comment type="subcellular location">
    <subcellularLocation>
        <location evidence="1">Cell membrane</location>
    </subcellularLocation>
</comment>
<accession>A0A7S7NSE2</accession>
<evidence type="ECO:0000256" key="6">
    <source>
        <dbReference type="SAM" id="Phobius"/>
    </source>
</evidence>
<organism evidence="7 8">
    <name type="scientific">Paludibaculum fermentans</name>
    <dbReference type="NCBI Taxonomy" id="1473598"/>
    <lineage>
        <taxon>Bacteria</taxon>
        <taxon>Pseudomonadati</taxon>
        <taxon>Acidobacteriota</taxon>
        <taxon>Terriglobia</taxon>
        <taxon>Bryobacterales</taxon>
        <taxon>Bryobacteraceae</taxon>
        <taxon>Paludibaculum</taxon>
    </lineage>
</organism>
<keyword evidence="3 6" id="KW-0812">Transmembrane</keyword>
<dbReference type="EMBL" id="CP063849">
    <property type="protein sequence ID" value="QOY88841.1"/>
    <property type="molecule type" value="Genomic_DNA"/>
</dbReference>
<dbReference type="RefSeq" id="WP_194450504.1">
    <property type="nucleotide sequence ID" value="NZ_CP063849.1"/>
</dbReference>
<keyword evidence="2" id="KW-1003">Cell membrane</keyword>
<proteinExistence type="predicted"/>
<name>A0A7S7NSE2_PALFE</name>
<protein>
    <submittedName>
        <fullName evidence="7">FliO/MopB family protein</fullName>
    </submittedName>
</protein>
<evidence type="ECO:0000256" key="3">
    <source>
        <dbReference type="ARBA" id="ARBA00022692"/>
    </source>
</evidence>
<evidence type="ECO:0000256" key="2">
    <source>
        <dbReference type="ARBA" id="ARBA00022475"/>
    </source>
</evidence>
<keyword evidence="5 6" id="KW-0472">Membrane</keyword>
<evidence type="ECO:0000256" key="5">
    <source>
        <dbReference type="ARBA" id="ARBA00023136"/>
    </source>
</evidence>
<dbReference type="GO" id="GO:0016020">
    <property type="term" value="C:membrane"/>
    <property type="evidence" value="ECO:0007669"/>
    <property type="project" value="InterPro"/>
</dbReference>
<keyword evidence="4 6" id="KW-1133">Transmembrane helix</keyword>
<evidence type="ECO:0000256" key="4">
    <source>
        <dbReference type="ARBA" id="ARBA00022989"/>
    </source>
</evidence>
<dbReference type="AlphaFoldDB" id="A0A7S7NSE2"/>
<feature type="transmembrane region" description="Helical" evidence="6">
    <location>
        <begin position="6"/>
        <end position="24"/>
    </location>
</feature>
<evidence type="ECO:0000313" key="7">
    <source>
        <dbReference type="EMBL" id="QOY88841.1"/>
    </source>
</evidence>
<evidence type="ECO:0000313" key="8">
    <source>
        <dbReference type="Proteomes" id="UP000593892"/>
    </source>
</evidence>
<dbReference type="KEGG" id="pfer:IRI77_02455"/>
<gene>
    <name evidence="7" type="ORF">IRI77_02455</name>
</gene>